<dbReference type="AlphaFoldDB" id="A0A0A8Z2C3"/>
<organism evidence="1">
    <name type="scientific">Arundo donax</name>
    <name type="common">Giant reed</name>
    <name type="synonym">Donax arundinaceus</name>
    <dbReference type="NCBI Taxonomy" id="35708"/>
    <lineage>
        <taxon>Eukaryota</taxon>
        <taxon>Viridiplantae</taxon>
        <taxon>Streptophyta</taxon>
        <taxon>Embryophyta</taxon>
        <taxon>Tracheophyta</taxon>
        <taxon>Spermatophyta</taxon>
        <taxon>Magnoliopsida</taxon>
        <taxon>Liliopsida</taxon>
        <taxon>Poales</taxon>
        <taxon>Poaceae</taxon>
        <taxon>PACMAD clade</taxon>
        <taxon>Arundinoideae</taxon>
        <taxon>Arundineae</taxon>
        <taxon>Arundo</taxon>
    </lineage>
</organism>
<proteinExistence type="predicted"/>
<name>A0A0A8Z2C3_ARUDO</name>
<accession>A0A0A8Z2C3</accession>
<reference evidence="1" key="1">
    <citation type="submission" date="2014-09" db="EMBL/GenBank/DDBJ databases">
        <authorList>
            <person name="Magalhaes I.L.F."/>
            <person name="Oliveira U."/>
            <person name="Santos F.R."/>
            <person name="Vidigal T.H.D.A."/>
            <person name="Brescovit A.D."/>
            <person name="Santos A.J."/>
        </authorList>
    </citation>
    <scope>NUCLEOTIDE SEQUENCE</scope>
    <source>
        <tissue evidence="1">Shoot tissue taken approximately 20 cm above the soil surface</tissue>
    </source>
</reference>
<protein>
    <submittedName>
        <fullName evidence="1">Uncharacterized protein</fullName>
    </submittedName>
</protein>
<evidence type="ECO:0000313" key="1">
    <source>
        <dbReference type="EMBL" id="JAD30900.1"/>
    </source>
</evidence>
<dbReference type="EMBL" id="GBRH01266995">
    <property type="protein sequence ID" value="JAD30900.1"/>
    <property type="molecule type" value="Transcribed_RNA"/>
</dbReference>
<reference evidence="1" key="2">
    <citation type="journal article" date="2015" name="Data Brief">
        <title>Shoot transcriptome of the giant reed, Arundo donax.</title>
        <authorList>
            <person name="Barrero R.A."/>
            <person name="Guerrero F.D."/>
            <person name="Moolhuijzen P."/>
            <person name="Goolsby J.A."/>
            <person name="Tidwell J."/>
            <person name="Bellgard S.E."/>
            <person name="Bellgard M.I."/>
        </authorList>
    </citation>
    <scope>NUCLEOTIDE SEQUENCE</scope>
    <source>
        <tissue evidence="1">Shoot tissue taken approximately 20 cm above the soil surface</tissue>
    </source>
</reference>
<sequence length="61" mass="6654">MQMSSDELEEISGLLKGTSSLRTLLTGSRHKDLTGLKLTSLRAMCCTDLSVMPCQIVNTTH</sequence>